<organism evidence="1 2">
    <name type="scientific">Nocardioides albus</name>
    <dbReference type="NCBI Taxonomy" id="1841"/>
    <lineage>
        <taxon>Bacteria</taxon>
        <taxon>Bacillati</taxon>
        <taxon>Actinomycetota</taxon>
        <taxon>Actinomycetes</taxon>
        <taxon>Propionibacteriales</taxon>
        <taxon>Nocardioidaceae</taxon>
        <taxon>Nocardioides</taxon>
    </lineage>
</organism>
<dbReference type="InterPro" id="IPR009959">
    <property type="entry name" value="Cyclase_SnoaL-like"/>
</dbReference>
<evidence type="ECO:0000313" key="2">
    <source>
        <dbReference type="Proteomes" id="UP000577707"/>
    </source>
</evidence>
<dbReference type="Proteomes" id="UP000577707">
    <property type="component" value="Unassembled WGS sequence"/>
</dbReference>
<keyword evidence="2" id="KW-1185">Reference proteome</keyword>
<dbReference type="PANTHER" id="PTHR38436:SF1">
    <property type="entry name" value="ESTER CYCLASE"/>
    <property type="match status" value="1"/>
</dbReference>
<dbReference type="Gene3D" id="3.10.450.50">
    <property type="match status" value="2"/>
</dbReference>
<accession>A0A7W5A344</accession>
<dbReference type="PANTHER" id="PTHR38436">
    <property type="entry name" value="POLYKETIDE CYCLASE SNOAL-LIKE DOMAIN"/>
    <property type="match status" value="1"/>
</dbReference>
<dbReference type="SUPFAM" id="SSF54427">
    <property type="entry name" value="NTF2-like"/>
    <property type="match status" value="2"/>
</dbReference>
<dbReference type="Pfam" id="PF07366">
    <property type="entry name" value="SnoaL"/>
    <property type="match status" value="2"/>
</dbReference>
<gene>
    <name evidence="1" type="ORF">FHS12_001582</name>
</gene>
<sequence>MSSHEENKQLVIRLLHALANAESGASRGVLEEHCHPEATFEVFHPFNTLNGVDEAAEGFFEPLRASFPDYEQRIGIAIADTYEGRNVVSTLGNVQGTLTAPWVGIPPTHGLTYLRFGTNAVVVDGRIAKLYILLDVVDVMRQGGFYPFRQMPGSAEQWPLPPIDTGASGASVDNVRGATTMRIVREMQDGLGDGEDLADHVATAEHSPHWHDHMNWYGPAGIGSTRGQRGFDDYHGALFIQAFPDRGGFERAEGCAEDAPGHYIQAGDGLFGVTGGWPSLHGHHTGGQWLGLPPTGRRIEMRVADWYRLDDQNKIIDNWVMIDTLHMTQQMGYDVLDDLTYITDPTKPRWIV</sequence>
<reference evidence="1 2" key="1">
    <citation type="submission" date="2020-08" db="EMBL/GenBank/DDBJ databases">
        <title>Genomic Encyclopedia of Type Strains, Phase III (KMG-III): the genomes of soil and plant-associated and newly described type strains.</title>
        <authorList>
            <person name="Whitman W."/>
        </authorList>
    </citation>
    <scope>NUCLEOTIDE SEQUENCE [LARGE SCALE GENOMIC DNA]</scope>
    <source>
        <strain evidence="1 2">CECT 3302</strain>
    </source>
</reference>
<name>A0A7W5A344_9ACTN</name>
<dbReference type="AlphaFoldDB" id="A0A7W5A344"/>
<evidence type="ECO:0000313" key="1">
    <source>
        <dbReference type="EMBL" id="MBB3088641.1"/>
    </source>
</evidence>
<protein>
    <submittedName>
        <fullName evidence="1">Putative ester cyclase</fullName>
    </submittedName>
</protein>
<comment type="caution">
    <text evidence="1">The sequence shown here is derived from an EMBL/GenBank/DDBJ whole genome shotgun (WGS) entry which is preliminary data.</text>
</comment>
<proteinExistence type="predicted"/>
<dbReference type="RefSeq" id="WP_183543919.1">
    <property type="nucleotide sequence ID" value="NZ_BMQT01000003.1"/>
</dbReference>
<dbReference type="InterPro" id="IPR032710">
    <property type="entry name" value="NTF2-like_dom_sf"/>
</dbReference>
<dbReference type="GO" id="GO:0030638">
    <property type="term" value="P:polyketide metabolic process"/>
    <property type="evidence" value="ECO:0007669"/>
    <property type="project" value="InterPro"/>
</dbReference>
<dbReference type="EMBL" id="JACHXG010000003">
    <property type="protein sequence ID" value="MBB3088641.1"/>
    <property type="molecule type" value="Genomic_DNA"/>
</dbReference>